<dbReference type="PANTHER" id="PTHR11697">
    <property type="entry name" value="GENERAL TRANSCRIPTION FACTOR 2-RELATED ZINC FINGER PROTEIN"/>
    <property type="match status" value="1"/>
</dbReference>
<evidence type="ECO:0000313" key="2">
    <source>
        <dbReference type="Proteomes" id="UP001281410"/>
    </source>
</evidence>
<evidence type="ECO:0000313" key="1">
    <source>
        <dbReference type="EMBL" id="KAK3198800.1"/>
    </source>
</evidence>
<dbReference type="EMBL" id="JANJYJ010000007">
    <property type="protein sequence ID" value="KAK3198800.1"/>
    <property type="molecule type" value="Genomic_DNA"/>
</dbReference>
<reference evidence="1" key="1">
    <citation type="journal article" date="2023" name="Plant J.">
        <title>Genome sequences and population genomics provide insights into the demographic history, inbreeding, and mutation load of two 'living fossil' tree species of Dipteronia.</title>
        <authorList>
            <person name="Feng Y."/>
            <person name="Comes H.P."/>
            <person name="Chen J."/>
            <person name="Zhu S."/>
            <person name="Lu R."/>
            <person name="Zhang X."/>
            <person name="Li P."/>
            <person name="Qiu J."/>
            <person name="Olsen K.M."/>
            <person name="Qiu Y."/>
        </authorList>
    </citation>
    <scope>NUCLEOTIDE SEQUENCE</scope>
    <source>
        <strain evidence="1">NBL</strain>
    </source>
</reference>
<proteinExistence type="predicted"/>
<dbReference type="PANTHER" id="PTHR11697:SF230">
    <property type="entry name" value="ZINC FINGER, MYM DOMAIN CONTAINING 1"/>
    <property type="match status" value="1"/>
</dbReference>
<organism evidence="1 2">
    <name type="scientific">Dipteronia sinensis</name>
    <dbReference type="NCBI Taxonomy" id="43782"/>
    <lineage>
        <taxon>Eukaryota</taxon>
        <taxon>Viridiplantae</taxon>
        <taxon>Streptophyta</taxon>
        <taxon>Embryophyta</taxon>
        <taxon>Tracheophyta</taxon>
        <taxon>Spermatophyta</taxon>
        <taxon>Magnoliopsida</taxon>
        <taxon>eudicotyledons</taxon>
        <taxon>Gunneridae</taxon>
        <taxon>Pentapetalae</taxon>
        <taxon>rosids</taxon>
        <taxon>malvids</taxon>
        <taxon>Sapindales</taxon>
        <taxon>Sapindaceae</taxon>
        <taxon>Hippocastanoideae</taxon>
        <taxon>Acereae</taxon>
        <taxon>Dipteronia</taxon>
    </lineage>
</organism>
<dbReference type="Proteomes" id="UP001281410">
    <property type="component" value="Unassembled WGS sequence"/>
</dbReference>
<gene>
    <name evidence="1" type="ORF">Dsin_022215</name>
</gene>
<accession>A0AAE0A1J4</accession>
<dbReference type="AlphaFoldDB" id="A0AAE0A1J4"/>
<name>A0AAE0A1J4_9ROSI</name>
<dbReference type="InterPro" id="IPR055298">
    <property type="entry name" value="AtLOH3-like"/>
</dbReference>
<comment type="caution">
    <text evidence="1">The sequence shown here is derived from an EMBL/GenBank/DDBJ whole genome shotgun (WGS) entry which is preliminary data.</text>
</comment>
<sequence>MEGTRHSCQQQNNITIEHYYHFNIFNVVIDFQLVELNSRFKEETMELLVLSEALNPMNGFKSFKIDSICTLAKKFYPKDFVEDELNALKRQLEHYKFDVFRQPQF</sequence>
<protein>
    <submittedName>
        <fullName evidence="1">Uncharacterized protein</fullName>
    </submittedName>
</protein>
<keyword evidence="2" id="KW-1185">Reference proteome</keyword>